<evidence type="ECO:0000313" key="6">
    <source>
        <dbReference type="EMBL" id="KAF7312771.1"/>
    </source>
</evidence>
<evidence type="ECO:0000256" key="2">
    <source>
        <dbReference type="ARBA" id="ARBA00022771"/>
    </source>
</evidence>
<keyword evidence="7" id="KW-1185">Reference proteome</keyword>
<evidence type="ECO:0000256" key="3">
    <source>
        <dbReference type="ARBA" id="ARBA00022833"/>
    </source>
</evidence>
<protein>
    <recommendedName>
        <fullName evidence="5">MYND-type domain-containing protein</fullName>
    </recommendedName>
</protein>
<gene>
    <name evidence="6" type="ORF">MIND_00292200</name>
</gene>
<dbReference type="Gene3D" id="6.10.140.2220">
    <property type="match status" value="1"/>
</dbReference>
<dbReference type="OrthoDB" id="3040823at2759"/>
<dbReference type="Pfam" id="PF01753">
    <property type="entry name" value="zf-MYND"/>
    <property type="match status" value="1"/>
</dbReference>
<name>A0A8H6T8D1_9AGAR</name>
<evidence type="ECO:0000256" key="1">
    <source>
        <dbReference type="ARBA" id="ARBA00022723"/>
    </source>
</evidence>
<dbReference type="SUPFAM" id="SSF144232">
    <property type="entry name" value="HIT/MYND zinc finger-like"/>
    <property type="match status" value="1"/>
</dbReference>
<organism evidence="6 7">
    <name type="scientific">Mycena indigotica</name>
    <dbReference type="NCBI Taxonomy" id="2126181"/>
    <lineage>
        <taxon>Eukaryota</taxon>
        <taxon>Fungi</taxon>
        <taxon>Dikarya</taxon>
        <taxon>Basidiomycota</taxon>
        <taxon>Agaricomycotina</taxon>
        <taxon>Agaricomycetes</taxon>
        <taxon>Agaricomycetidae</taxon>
        <taxon>Agaricales</taxon>
        <taxon>Marasmiineae</taxon>
        <taxon>Mycenaceae</taxon>
        <taxon>Mycena</taxon>
    </lineage>
</organism>
<dbReference type="GeneID" id="59342300"/>
<proteinExistence type="predicted"/>
<accession>A0A8H6T8D1</accession>
<evidence type="ECO:0000259" key="5">
    <source>
        <dbReference type="PROSITE" id="PS50865"/>
    </source>
</evidence>
<dbReference type="AlphaFoldDB" id="A0A8H6T8D1"/>
<dbReference type="PROSITE" id="PS50865">
    <property type="entry name" value="ZF_MYND_2"/>
    <property type="match status" value="1"/>
</dbReference>
<dbReference type="EMBL" id="JACAZF010000002">
    <property type="protein sequence ID" value="KAF7312771.1"/>
    <property type="molecule type" value="Genomic_DNA"/>
</dbReference>
<dbReference type="GO" id="GO:0008270">
    <property type="term" value="F:zinc ion binding"/>
    <property type="evidence" value="ECO:0007669"/>
    <property type="project" value="UniProtKB-KW"/>
</dbReference>
<dbReference type="RefSeq" id="XP_037224879.1">
    <property type="nucleotide sequence ID" value="XM_037359784.1"/>
</dbReference>
<comment type="caution">
    <text evidence="6">The sequence shown here is derived from an EMBL/GenBank/DDBJ whole genome shotgun (WGS) entry which is preliminary data.</text>
</comment>
<sequence length="713" mass="79720">MHSLAAARLKELEKLPAPHRDLALAACQPSCSDLDLRRFEQVWATTEGPLRDILFNVFFAILDPTRIPEAATVETLSPRAQGQIRHVLWILGYLFAGEDVKKLPDGVFDIGSFVVSWVDFLHASHPFLLQFAEGTGIVLPPKPVLLLSLTLFMHYVESKWVEIYKIDTARLANRDTGTGGPSPAIQSTVGCVRLLVETWKFLLAQPAPDIFLLYSCICMFPQFMERAQLHEFLDACGTSLDTFTRLLKQHLTLVEDIPLKSRLVGHEFLSSSPLQIAVEVNTMLTGDNPRNPNAADAMAVSLASHHIFNQVFRVLKTLFDPENEDSVSTHRHHTIWLMTLRGALTVMNIVISTGPRTLHKVLRCGMVPLMLHAAHFMPNDDILLRLTHLLQNGLPPGLPYKAVLPLLANSIRTVEASGLGSILSHAHPKLAQLWKNLKTSAAYHEQILSDFRVGRYLGRRLPQAHRLSACDNPPCGQIDDREKFSQCSLCRTRVYCSRVCQKADWNEGKHRATCAATKVKYADTRAIFSKEQLAFFRSALHAFYLENAAALHCIRALHRLSSIQQQACAGEDPRPVIITVVSFESGKPEVEDILMGSALDPDRRDIFQNRLHDIDDWIDRAQRSNGRLVLHLVTVLVGLDRHCLVVPLRMNTSFLEDTALRLARSMCGPQPPPDPAEMDLQVVNGLIQKFTACTQMVILLSPKLSSSAMVFPF</sequence>
<feature type="domain" description="MYND-type" evidence="5">
    <location>
        <begin position="472"/>
        <end position="514"/>
    </location>
</feature>
<keyword evidence="2 4" id="KW-0863">Zinc-finger</keyword>
<evidence type="ECO:0000256" key="4">
    <source>
        <dbReference type="PROSITE-ProRule" id="PRU00134"/>
    </source>
</evidence>
<keyword evidence="1" id="KW-0479">Metal-binding</keyword>
<reference evidence="6" key="1">
    <citation type="submission" date="2020-05" db="EMBL/GenBank/DDBJ databases">
        <title>Mycena genomes resolve the evolution of fungal bioluminescence.</title>
        <authorList>
            <person name="Tsai I.J."/>
        </authorList>
    </citation>
    <scope>NUCLEOTIDE SEQUENCE</scope>
    <source>
        <strain evidence="6">171206Taipei</strain>
    </source>
</reference>
<keyword evidence="3" id="KW-0862">Zinc</keyword>
<dbReference type="InterPro" id="IPR002893">
    <property type="entry name" value="Znf_MYND"/>
</dbReference>
<evidence type="ECO:0000313" key="7">
    <source>
        <dbReference type="Proteomes" id="UP000636479"/>
    </source>
</evidence>
<dbReference type="Proteomes" id="UP000636479">
    <property type="component" value="Unassembled WGS sequence"/>
</dbReference>